<feature type="domain" description="TFIIS central" evidence="10">
    <location>
        <begin position="271"/>
        <end position="397"/>
    </location>
</feature>
<keyword evidence="4" id="KW-0479">Metal-binding</keyword>
<dbReference type="InterPro" id="IPR036575">
    <property type="entry name" value="TFIIS_cen_dom_sf"/>
</dbReference>
<dbReference type="PANTHER" id="PTHR11477">
    <property type="entry name" value="TRANSCRIPTION FACTOR S-II ZINC FINGER DOMAIN-CONTAINING PROTEIN"/>
    <property type="match status" value="1"/>
</dbReference>
<feature type="compositionally biased region" description="Basic and acidic residues" evidence="8">
    <location>
        <begin position="233"/>
        <end position="246"/>
    </location>
</feature>
<protein>
    <recommendedName>
        <fullName evidence="3">Transcription factor BYE1</fullName>
    </recommendedName>
</protein>
<feature type="compositionally biased region" description="Basic and acidic residues" evidence="8">
    <location>
        <begin position="358"/>
        <end position="392"/>
    </location>
</feature>
<feature type="region of interest" description="Disordered" evidence="8">
    <location>
        <begin position="734"/>
        <end position="806"/>
    </location>
</feature>
<dbReference type="InterPro" id="IPR011011">
    <property type="entry name" value="Znf_FYVE_PHD"/>
</dbReference>
<dbReference type="Gene3D" id="1.10.472.30">
    <property type="entry name" value="Transcription elongation factor S-II, central domain"/>
    <property type="match status" value="1"/>
</dbReference>
<feature type="compositionally biased region" description="Pro residues" evidence="8">
    <location>
        <begin position="422"/>
        <end position="431"/>
    </location>
</feature>
<dbReference type="GO" id="GO:0006368">
    <property type="term" value="P:transcription elongation by RNA polymerase II"/>
    <property type="evidence" value="ECO:0007669"/>
    <property type="project" value="TreeGrafter"/>
</dbReference>
<evidence type="ECO:0000256" key="8">
    <source>
        <dbReference type="SAM" id="MobiDB-lite"/>
    </source>
</evidence>
<dbReference type="PANTHER" id="PTHR11477:SF11">
    <property type="entry name" value="TRANSCRIPTION FACTOR BYE1"/>
    <property type="match status" value="1"/>
</dbReference>
<gene>
    <name evidence="11" type="primary">BYE1</name>
    <name evidence="11" type="ORF">LTR05_004616</name>
</gene>
<feature type="compositionally biased region" description="Low complexity" evidence="8">
    <location>
        <begin position="784"/>
        <end position="801"/>
    </location>
</feature>
<feature type="region of interest" description="Disordered" evidence="8">
    <location>
        <begin position="1"/>
        <end position="81"/>
    </location>
</feature>
<feature type="compositionally biased region" description="Basic residues" evidence="8">
    <location>
        <begin position="168"/>
        <end position="180"/>
    </location>
</feature>
<dbReference type="GO" id="GO:0006362">
    <property type="term" value="P:transcription elongation by RNA polymerase I"/>
    <property type="evidence" value="ECO:0007669"/>
    <property type="project" value="TreeGrafter"/>
</dbReference>
<dbReference type="InterPro" id="IPR055499">
    <property type="entry name" value="DUF7071"/>
</dbReference>
<evidence type="ECO:0000256" key="1">
    <source>
        <dbReference type="ARBA" id="ARBA00002311"/>
    </source>
</evidence>
<name>A0AAN7SZ23_9EURO</name>
<feature type="region of interest" description="Disordered" evidence="8">
    <location>
        <begin position="867"/>
        <end position="890"/>
    </location>
</feature>
<dbReference type="Pfam" id="PF23257">
    <property type="entry name" value="DUF7071"/>
    <property type="match status" value="1"/>
</dbReference>
<keyword evidence="5 7" id="KW-0863">Zinc-finger</keyword>
<dbReference type="Gene3D" id="3.30.40.10">
    <property type="entry name" value="Zinc/RING finger domain, C3HC4 (zinc finger)"/>
    <property type="match status" value="1"/>
</dbReference>
<sequence length="890" mass="98009">MPEATRSSFTTSVHEGLPPRVFGKLRYTANEPRRSGRATKGVHTKDREDSDGAPKQKGKASKSKKGKAEPEPEDDEQDEEENAYIRCICGKYEEEEEEPRAMICCDKCDAWQHNDCMGLPEDYTPSSYFCEQCKPANHKELLAAIKRGEKPWIDAEIRRNQAKEEKSGKKKGKKGGRKSTARASDANRTPTIEPDEAAVSKKRKAEESPAPPEAMKPKRARSSLRESTNGPNEEEKPPVEDQNEHVMEEDSIFVDVAKDPKEITDSYRSKIATNIVRLFSDQANNLVQQKAIDLAKGETAKGLGTQIALHVEHAVYHVRSGGSGEPSEAYKEQMRSILNNIKTNPDLAKRLMSRQLRPDELAAMDPKDMATEEQKQKDLKEKERMDKQHVLIEEQTQGPRVRKTHKGDEYVEGTDVGREIPETPPRPPSPKPVAAEQKPEMKSPTPADKPSIMRKPSASTKGKPFGDNRRKSSSNFDIDKVYAGVQASPVDAEGPKSQVAGEGSPLLSTAAEADPEVDRLLRDEDNESAPYSPKEFIDEDVVWRGRVDGGSLGTFNTVARFAAGCLPSVDNLRMSWDQVVPSSIKLHGRIQPSKADEYLCGLEYSNTTELIIVNLIEPKDSESREEFSKFFNYLKSKERYGVGSQHQVPAIKDIYFLPMEVGQSLPTVMKALDHTLPDPATERSLLLPIVIKWTELPHNAEKVKQMNQAAQLLASQSPNPGHHVAQTPITPHEPQIMQLDGTSSYSGLPNPTATINGGAASMPRQQSTPTPAQQGAYSTPPPQAQTQTQQPQQQIHHPLQQSEAPAAKNAMKILGPEMAAAPAVVELIATAPGAGELEFEIIKECITENSEAGRRLDVLTHMLQLKYQSQRSSQQSGGGGTPAPTTPAGT</sequence>
<evidence type="ECO:0000256" key="5">
    <source>
        <dbReference type="ARBA" id="ARBA00022771"/>
    </source>
</evidence>
<proteinExistence type="inferred from homology"/>
<reference evidence="11 12" key="1">
    <citation type="submission" date="2023-08" db="EMBL/GenBank/DDBJ databases">
        <title>Black Yeasts Isolated from many extreme environments.</title>
        <authorList>
            <person name="Coleine C."/>
            <person name="Stajich J.E."/>
            <person name="Selbmann L."/>
        </authorList>
    </citation>
    <scope>NUCLEOTIDE SEQUENCE [LARGE SCALE GENOMIC DNA]</scope>
    <source>
        <strain evidence="11 12">CCFEE 5910</strain>
    </source>
</reference>
<dbReference type="PROSITE" id="PS51321">
    <property type="entry name" value="TFIIS_CENTRAL"/>
    <property type="match status" value="1"/>
</dbReference>
<evidence type="ECO:0000313" key="12">
    <source>
        <dbReference type="Proteomes" id="UP001309876"/>
    </source>
</evidence>
<dbReference type="InterPro" id="IPR019786">
    <property type="entry name" value="Zinc_finger_PHD-type_CS"/>
</dbReference>
<dbReference type="SUPFAM" id="SSF46942">
    <property type="entry name" value="Elongation factor TFIIS domain 2"/>
    <property type="match status" value="1"/>
</dbReference>
<feature type="compositionally biased region" description="Basic and acidic residues" evidence="8">
    <location>
        <begin position="43"/>
        <end position="54"/>
    </location>
</feature>
<feature type="compositionally biased region" description="Basic residues" evidence="8">
    <location>
        <begin position="56"/>
        <end position="65"/>
    </location>
</feature>
<accession>A0AAN7SZ23</accession>
<dbReference type="EMBL" id="JAVRRJ010000004">
    <property type="protein sequence ID" value="KAK5085332.1"/>
    <property type="molecule type" value="Genomic_DNA"/>
</dbReference>
<feature type="domain" description="PHD-type" evidence="9">
    <location>
        <begin position="84"/>
        <end position="136"/>
    </location>
</feature>
<dbReference type="SMART" id="SM00249">
    <property type="entry name" value="PHD"/>
    <property type="match status" value="1"/>
</dbReference>
<keyword evidence="12" id="KW-1185">Reference proteome</keyword>
<dbReference type="GO" id="GO:0031564">
    <property type="term" value="P:transcription antitermination"/>
    <property type="evidence" value="ECO:0007669"/>
    <property type="project" value="TreeGrafter"/>
</dbReference>
<dbReference type="Pfam" id="PF20826">
    <property type="entry name" value="PHD_5"/>
    <property type="match status" value="1"/>
</dbReference>
<evidence type="ECO:0000313" key="11">
    <source>
        <dbReference type="EMBL" id="KAK5085332.1"/>
    </source>
</evidence>
<feature type="compositionally biased region" description="Basic and acidic residues" evidence="8">
    <location>
        <begin position="147"/>
        <end position="167"/>
    </location>
</feature>
<dbReference type="Pfam" id="PF07744">
    <property type="entry name" value="SPOC"/>
    <property type="match status" value="1"/>
</dbReference>
<dbReference type="GO" id="GO:0031440">
    <property type="term" value="P:regulation of mRNA 3'-end processing"/>
    <property type="evidence" value="ECO:0007669"/>
    <property type="project" value="TreeGrafter"/>
</dbReference>
<dbReference type="InterPro" id="IPR012921">
    <property type="entry name" value="SPOC_C"/>
</dbReference>
<keyword evidence="6" id="KW-0862">Zinc</keyword>
<evidence type="ECO:0000259" key="10">
    <source>
        <dbReference type="PROSITE" id="PS51321"/>
    </source>
</evidence>
<dbReference type="GO" id="GO:0001139">
    <property type="term" value="F:RNA polymerase II complex recruiting activity"/>
    <property type="evidence" value="ECO:0007669"/>
    <property type="project" value="TreeGrafter"/>
</dbReference>
<dbReference type="SMART" id="SM00510">
    <property type="entry name" value="TFS2M"/>
    <property type="match status" value="1"/>
</dbReference>
<feature type="compositionally biased region" description="Polar residues" evidence="8">
    <location>
        <begin position="1"/>
        <end position="13"/>
    </location>
</feature>
<dbReference type="CDD" id="cd21538">
    <property type="entry name" value="SPOC_TFIIS"/>
    <property type="match status" value="1"/>
</dbReference>
<organism evidence="11 12">
    <name type="scientific">Lithohypha guttulata</name>
    <dbReference type="NCBI Taxonomy" id="1690604"/>
    <lineage>
        <taxon>Eukaryota</taxon>
        <taxon>Fungi</taxon>
        <taxon>Dikarya</taxon>
        <taxon>Ascomycota</taxon>
        <taxon>Pezizomycotina</taxon>
        <taxon>Eurotiomycetes</taxon>
        <taxon>Chaetothyriomycetidae</taxon>
        <taxon>Chaetothyriales</taxon>
        <taxon>Trichomeriaceae</taxon>
        <taxon>Lithohypha</taxon>
    </lineage>
</organism>
<comment type="caution">
    <text evidence="11">The sequence shown here is derived from an EMBL/GenBank/DDBJ whole genome shotgun (WGS) entry which is preliminary data.</text>
</comment>
<dbReference type="GO" id="GO:0008270">
    <property type="term" value="F:zinc ion binding"/>
    <property type="evidence" value="ECO:0007669"/>
    <property type="project" value="UniProtKB-KW"/>
</dbReference>
<dbReference type="InterPro" id="IPR003618">
    <property type="entry name" value="TFIIS_cen_dom"/>
</dbReference>
<dbReference type="Pfam" id="PF07500">
    <property type="entry name" value="TFIIS_M"/>
    <property type="match status" value="1"/>
</dbReference>
<evidence type="ECO:0000256" key="4">
    <source>
        <dbReference type="ARBA" id="ARBA00022723"/>
    </source>
</evidence>
<comment type="function">
    <text evidence="1">Negative regulator of transcription elongation.</text>
</comment>
<feature type="compositionally biased region" description="Polar residues" evidence="8">
    <location>
        <begin position="763"/>
        <end position="777"/>
    </location>
</feature>
<dbReference type="PROSITE" id="PS01359">
    <property type="entry name" value="ZF_PHD_1"/>
    <property type="match status" value="1"/>
</dbReference>
<comment type="similarity">
    <text evidence="2">Belongs to the BYE1 family.</text>
</comment>
<dbReference type="InterPro" id="IPR019787">
    <property type="entry name" value="Znf_PHD-finger"/>
</dbReference>
<dbReference type="InterPro" id="IPR001965">
    <property type="entry name" value="Znf_PHD"/>
</dbReference>
<dbReference type="PROSITE" id="PS50016">
    <property type="entry name" value="ZF_PHD_2"/>
    <property type="match status" value="1"/>
</dbReference>
<feature type="region of interest" description="Disordered" evidence="8">
    <location>
        <begin position="358"/>
        <end position="512"/>
    </location>
</feature>
<dbReference type="GO" id="GO:0005634">
    <property type="term" value="C:nucleus"/>
    <property type="evidence" value="ECO:0007669"/>
    <property type="project" value="TreeGrafter"/>
</dbReference>
<evidence type="ECO:0000259" key="9">
    <source>
        <dbReference type="PROSITE" id="PS50016"/>
    </source>
</evidence>
<feature type="compositionally biased region" description="Polar residues" evidence="8">
    <location>
        <begin position="740"/>
        <end position="755"/>
    </location>
</feature>
<evidence type="ECO:0000256" key="2">
    <source>
        <dbReference type="ARBA" id="ARBA00011050"/>
    </source>
</evidence>
<dbReference type="GO" id="GO:0000977">
    <property type="term" value="F:RNA polymerase II transcription regulatory region sequence-specific DNA binding"/>
    <property type="evidence" value="ECO:0007669"/>
    <property type="project" value="TreeGrafter"/>
</dbReference>
<evidence type="ECO:0000256" key="6">
    <source>
        <dbReference type="ARBA" id="ARBA00022833"/>
    </source>
</evidence>
<feature type="compositionally biased region" description="Acidic residues" evidence="8">
    <location>
        <begin position="71"/>
        <end position="81"/>
    </location>
</feature>
<dbReference type="InterPro" id="IPR013083">
    <property type="entry name" value="Znf_RING/FYVE/PHD"/>
</dbReference>
<dbReference type="Proteomes" id="UP001309876">
    <property type="component" value="Unassembled WGS sequence"/>
</dbReference>
<dbReference type="AlphaFoldDB" id="A0AAN7SZ23"/>
<dbReference type="SUPFAM" id="SSF57903">
    <property type="entry name" value="FYVE/PHD zinc finger"/>
    <property type="match status" value="1"/>
</dbReference>
<evidence type="ECO:0000256" key="3">
    <source>
        <dbReference type="ARBA" id="ARBA00021616"/>
    </source>
</evidence>
<feature type="region of interest" description="Disordered" evidence="8">
    <location>
        <begin position="147"/>
        <end position="246"/>
    </location>
</feature>
<evidence type="ECO:0000256" key="7">
    <source>
        <dbReference type="PROSITE-ProRule" id="PRU00146"/>
    </source>
</evidence>